<evidence type="ECO:0000256" key="8">
    <source>
        <dbReference type="ARBA" id="ARBA00022884"/>
    </source>
</evidence>
<dbReference type="HAMAP" id="MF_00104">
    <property type="entry name" value="RNase_III"/>
    <property type="match status" value="1"/>
</dbReference>
<proteinExistence type="inferred from homology"/>
<dbReference type="PROSITE" id="PS50137">
    <property type="entry name" value="DS_RBD"/>
    <property type="match status" value="1"/>
</dbReference>
<dbReference type="PANTHER" id="PTHR11207">
    <property type="entry name" value="RIBONUCLEASE III"/>
    <property type="match status" value="1"/>
</dbReference>
<feature type="active site" evidence="9">
    <location>
        <position position="118"/>
    </location>
</feature>
<keyword evidence="8 9" id="KW-0694">RNA-binding</keyword>
<dbReference type="PROSITE" id="PS50142">
    <property type="entry name" value="RNASE_3_2"/>
    <property type="match status" value="1"/>
</dbReference>
<accession>A0A934RG81</accession>
<keyword evidence="3 9" id="KW-0698">rRNA processing</keyword>
<feature type="compositionally biased region" description="Basic and acidic residues" evidence="10">
    <location>
        <begin position="221"/>
        <end position="234"/>
    </location>
</feature>
<feature type="region of interest" description="Disordered" evidence="10">
    <location>
        <begin position="221"/>
        <end position="247"/>
    </location>
</feature>
<evidence type="ECO:0000256" key="5">
    <source>
        <dbReference type="ARBA" id="ARBA00022722"/>
    </source>
</evidence>
<comment type="cofactor">
    <cofactor evidence="9">
        <name>Mg(2+)</name>
        <dbReference type="ChEBI" id="CHEBI:18420"/>
    </cofactor>
</comment>
<comment type="subcellular location">
    <subcellularLocation>
        <location evidence="9">Cytoplasm</location>
    </subcellularLocation>
</comment>
<dbReference type="GO" id="GO:0010468">
    <property type="term" value="P:regulation of gene expression"/>
    <property type="evidence" value="ECO:0007669"/>
    <property type="project" value="TreeGrafter"/>
</dbReference>
<dbReference type="Pfam" id="PF14622">
    <property type="entry name" value="Ribonucleas_3_3"/>
    <property type="match status" value="1"/>
</dbReference>
<keyword evidence="9" id="KW-0699">rRNA-binding</keyword>
<evidence type="ECO:0000313" key="14">
    <source>
        <dbReference type="Proteomes" id="UP000658278"/>
    </source>
</evidence>
<comment type="caution">
    <text evidence="13">The sequence shown here is derived from an EMBL/GenBank/DDBJ whole genome shotgun (WGS) entry which is preliminary data.</text>
</comment>
<dbReference type="Gene3D" id="3.30.160.20">
    <property type="match status" value="1"/>
</dbReference>
<evidence type="ECO:0000259" key="11">
    <source>
        <dbReference type="PROSITE" id="PS50137"/>
    </source>
</evidence>
<sequence length="247" mass="27563">MESLESRLGYKFRNSLLLAEAMTHPSLAYESQRPHFDNQRLEFLGDAVLQLILTEDLFKMFPDFPEGKLTKLRSRLVSRRALARFALTIDLGAYVLLGKGEEATGGRRRVSTLADAFEALIGAVYMDGGYEESRELVLRLFQSEIEALAGSPEERNPKGELQECLQAIQPEPPEYEVLSESGPDHRKVFLSQVSWRGMVLAVGRGKSKKEAEARAAAEALRAREWESADKKSSDQEAPIESDVSTAD</sequence>
<dbReference type="InterPro" id="IPR014720">
    <property type="entry name" value="dsRBD_dom"/>
</dbReference>
<evidence type="ECO:0000256" key="10">
    <source>
        <dbReference type="SAM" id="MobiDB-lite"/>
    </source>
</evidence>
<dbReference type="SUPFAM" id="SSF54768">
    <property type="entry name" value="dsRNA-binding domain-like"/>
    <property type="match status" value="1"/>
</dbReference>
<evidence type="ECO:0000256" key="2">
    <source>
        <dbReference type="ARBA" id="ARBA00010183"/>
    </source>
</evidence>
<dbReference type="GO" id="GO:0004525">
    <property type="term" value="F:ribonuclease III activity"/>
    <property type="evidence" value="ECO:0007669"/>
    <property type="project" value="UniProtKB-UniRule"/>
</dbReference>
<keyword evidence="14" id="KW-1185">Reference proteome</keyword>
<dbReference type="GO" id="GO:0019843">
    <property type="term" value="F:rRNA binding"/>
    <property type="evidence" value="ECO:0007669"/>
    <property type="project" value="UniProtKB-KW"/>
</dbReference>
<evidence type="ECO:0000256" key="6">
    <source>
        <dbReference type="ARBA" id="ARBA00022759"/>
    </source>
</evidence>
<dbReference type="NCBIfam" id="TIGR02191">
    <property type="entry name" value="RNaseIII"/>
    <property type="match status" value="1"/>
</dbReference>
<keyword evidence="9" id="KW-0460">Magnesium</keyword>
<keyword evidence="9" id="KW-0479">Metal-binding</keyword>
<dbReference type="InterPro" id="IPR011907">
    <property type="entry name" value="RNase_III"/>
</dbReference>
<feature type="binding site" evidence="9">
    <location>
        <position position="42"/>
    </location>
    <ligand>
        <name>Mg(2+)</name>
        <dbReference type="ChEBI" id="CHEBI:18420"/>
    </ligand>
</feature>
<dbReference type="SUPFAM" id="SSF69065">
    <property type="entry name" value="RNase III domain-like"/>
    <property type="match status" value="1"/>
</dbReference>
<feature type="binding site" evidence="9">
    <location>
        <position position="115"/>
    </location>
    <ligand>
        <name>Mg(2+)</name>
        <dbReference type="ChEBI" id="CHEBI:18420"/>
    </ligand>
</feature>
<organism evidence="13 14">
    <name type="scientific">Haloferula rosea</name>
    <dbReference type="NCBI Taxonomy" id="490093"/>
    <lineage>
        <taxon>Bacteria</taxon>
        <taxon>Pseudomonadati</taxon>
        <taxon>Verrucomicrobiota</taxon>
        <taxon>Verrucomicrobiia</taxon>
        <taxon>Verrucomicrobiales</taxon>
        <taxon>Verrucomicrobiaceae</taxon>
        <taxon>Haloferula</taxon>
    </lineage>
</organism>
<dbReference type="Pfam" id="PF00035">
    <property type="entry name" value="dsrm"/>
    <property type="match status" value="1"/>
</dbReference>
<evidence type="ECO:0000256" key="4">
    <source>
        <dbReference type="ARBA" id="ARBA00022664"/>
    </source>
</evidence>
<keyword evidence="7 9" id="KW-0378">Hydrolase</keyword>
<dbReference type="EC" id="3.1.26.3" evidence="9"/>
<dbReference type="PROSITE" id="PS00517">
    <property type="entry name" value="RNASE_3_1"/>
    <property type="match status" value="1"/>
</dbReference>
<dbReference type="CDD" id="cd00593">
    <property type="entry name" value="RIBOc"/>
    <property type="match status" value="1"/>
</dbReference>
<dbReference type="InterPro" id="IPR000999">
    <property type="entry name" value="RNase_III_dom"/>
</dbReference>
<dbReference type="GO" id="GO:0003725">
    <property type="term" value="F:double-stranded RNA binding"/>
    <property type="evidence" value="ECO:0007669"/>
    <property type="project" value="TreeGrafter"/>
</dbReference>
<reference evidence="13" key="1">
    <citation type="submission" date="2021-01" db="EMBL/GenBank/DDBJ databases">
        <title>Modified the classification status of verrucomicrobia.</title>
        <authorList>
            <person name="Feng X."/>
        </authorList>
    </citation>
    <scope>NUCLEOTIDE SEQUENCE</scope>
    <source>
        <strain evidence="13">KCTC 22201</strain>
    </source>
</reference>
<dbReference type="Gene3D" id="1.10.1520.10">
    <property type="entry name" value="Ribonuclease III domain"/>
    <property type="match status" value="1"/>
</dbReference>
<evidence type="ECO:0000256" key="9">
    <source>
        <dbReference type="HAMAP-Rule" id="MF_00104"/>
    </source>
</evidence>
<dbReference type="EMBL" id="JAENII010000010">
    <property type="protein sequence ID" value="MBK1827961.1"/>
    <property type="molecule type" value="Genomic_DNA"/>
</dbReference>
<comment type="catalytic activity">
    <reaction evidence="1 9">
        <text>Endonucleolytic cleavage to 5'-phosphomonoester.</text>
        <dbReference type="EC" id="3.1.26.3"/>
    </reaction>
</comment>
<dbReference type="Proteomes" id="UP000658278">
    <property type="component" value="Unassembled WGS sequence"/>
</dbReference>
<dbReference type="CDD" id="cd10845">
    <property type="entry name" value="DSRM_RNAse_III_family"/>
    <property type="match status" value="1"/>
</dbReference>
<evidence type="ECO:0000256" key="3">
    <source>
        <dbReference type="ARBA" id="ARBA00022552"/>
    </source>
</evidence>
<dbReference type="GO" id="GO:0006364">
    <property type="term" value="P:rRNA processing"/>
    <property type="evidence" value="ECO:0007669"/>
    <property type="project" value="UniProtKB-UniRule"/>
</dbReference>
<keyword evidence="9" id="KW-0819">tRNA processing</keyword>
<evidence type="ECO:0000313" key="13">
    <source>
        <dbReference type="EMBL" id="MBK1827961.1"/>
    </source>
</evidence>
<dbReference type="SMART" id="SM00358">
    <property type="entry name" value="DSRM"/>
    <property type="match status" value="1"/>
</dbReference>
<name>A0A934RG81_9BACT</name>
<dbReference type="GO" id="GO:0046872">
    <property type="term" value="F:metal ion binding"/>
    <property type="evidence" value="ECO:0007669"/>
    <property type="project" value="UniProtKB-KW"/>
</dbReference>
<dbReference type="SMART" id="SM00535">
    <property type="entry name" value="RIBOc"/>
    <property type="match status" value="1"/>
</dbReference>
<keyword evidence="9" id="KW-0963">Cytoplasm</keyword>
<dbReference type="RefSeq" id="WP_200280383.1">
    <property type="nucleotide sequence ID" value="NZ_JAENII010000010.1"/>
</dbReference>
<feature type="domain" description="RNase III" evidence="12">
    <location>
        <begin position="1"/>
        <end position="129"/>
    </location>
</feature>
<comment type="subunit">
    <text evidence="9">Homodimer.</text>
</comment>
<protein>
    <recommendedName>
        <fullName evidence="9">Ribonuclease 3</fullName>
        <ecNumber evidence="9">3.1.26.3</ecNumber>
    </recommendedName>
    <alternativeName>
        <fullName evidence="9">Ribonuclease III</fullName>
        <shortName evidence="9">RNase III</shortName>
    </alternativeName>
</protein>
<dbReference type="GO" id="GO:0005737">
    <property type="term" value="C:cytoplasm"/>
    <property type="evidence" value="ECO:0007669"/>
    <property type="project" value="UniProtKB-SubCell"/>
</dbReference>
<keyword evidence="5 9" id="KW-0540">Nuclease</keyword>
<gene>
    <name evidence="9 13" type="primary">rnc</name>
    <name evidence="13" type="ORF">JIN81_13095</name>
</gene>
<dbReference type="GO" id="GO:0008033">
    <property type="term" value="P:tRNA processing"/>
    <property type="evidence" value="ECO:0007669"/>
    <property type="project" value="UniProtKB-KW"/>
</dbReference>
<comment type="function">
    <text evidence="9">Digests double-stranded RNA. Involved in the processing of primary rRNA transcript to yield the immediate precursors to the large and small rRNAs (23S and 16S). Processes some mRNAs, and tRNAs when they are encoded in the rRNA operon. Processes pre-crRNA and tracrRNA of type II CRISPR loci if present in the organism.</text>
</comment>
<evidence type="ECO:0000256" key="7">
    <source>
        <dbReference type="ARBA" id="ARBA00022801"/>
    </source>
</evidence>
<dbReference type="FunFam" id="1.10.1520.10:FF:000001">
    <property type="entry name" value="Ribonuclease 3"/>
    <property type="match status" value="1"/>
</dbReference>
<evidence type="ECO:0000256" key="1">
    <source>
        <dbReference type="ARBA" id="ARBA00000109"/>
    </source>
</evidence>
<evidence type="ECO:0000259" key="12">
    <source>
        <dbReference type="PROSITE" id="PS50142"/>
    </source>
</evidence>
<comment type="similarity">
    <text evidence="2">Belongs to the ribonuclease III family.</text>
</comment>
<dbReference type="PANTHER" id="PTHR11207:SF0">
    <property type="entry name" value="RIBONUCLEASE 3"/>
    <property type="match status" value="1"/>
</dbReference>
<keyword evidence="4 9" id="KW-0507">mRNA processing</keyword>
<feature type="binding site" evidence="9">
    <location>
        <position position="118"/>
    </location>
    <ligand>
        <name>Mg(2+)</name>
        <dbReference type="ChEBI" id="CHEBI:18420"/>
    </ligand>
</feature>
<dbReference type="AlphaFoldDB" id="A0A934RG81"/>
<dbReference type="GO" id="GO:0006397">
    <property type="term" value="P:mRNA processing"/>
    <property type="evidence" value="ECO:0007669"/>
    <property type="project" value="UniProtKB-UniRule"/>
</dbReference>
<feature type="domain" description="DRBM" evidence="11">
    <location>
        <begin position="156"/>
        <end position="225"/>
    </location>
</feature>
<feature type="active site" evidence="9">
    <location>
        <position position="46"/>
    </location>
</feature>
<dbReference type="InterPro" id="IPR036389">
    <property type="entry name" value="RNase_III_sf"/>
</dbReference>
<keyword evidence="6 9" id="KW-0255">Endonuclease</keyword>